<dbReference type="RefSeq" id="WP_189449946.1">
    <property type="nucleotide sequence ID" value="NZ_BMXY01000003.1"/>
</dbReference>
<protein>
    <recommendedName>
        <fullName evidence="4">DUF3465 domain-containing protein</fullName>
    </recommendedName>
</protein>
<keyword evidence="3" id="KW-1185">Reference proteome</keyword>
<name>A0ABQ3C595_9GAMM</name>
<evidence type="ECO:0000313" key="3">
    <source>
        <dbReference type="Proteomes" id="UP000643403"/>
    </source>
</evidence>
<reference evidence="3" key="1">
    <citation type="journal article" date="2019" name="Int. J. Syst. Evol. Microbiol.">
        <title>The Global Catalogue of Microorganisms (GCM) 10K type strain sequencing project: providing services to taxonomists for standard genome sequencing and annotation.</title>
        <authorList>
            <consortium name="The Broad Institute Genomics Platform"/>
            <consortium name="The Broad Institute Genome Sequencing Center for Infectious Disease"/>
            <person name="Wu L."/>
            <person name="Ma J."/>
        </authorList>
    </citation>
    <scope>NUCLEOTIDE SEQUENCE [LARGE SCALE GENOMIC DNA]</scope>
    <source>
        <strain evidence="3">KCTC 22558</strain>
    </source>
</reference>
<proteinExistence type="predicted"/>
<evidence type="ECO:0008006" key="4">
    <source>
        <dbReference type="Google" id="ProtNLM"/>
    </source>
</evidence>
<dbReference type="PROSITE" id="PS51257">
    <property type="entry name" value="PROKAR_LIPOPROTEIN"/>
    <property type="match status" value="1"/>
</dbReference>
<evidence type="ECO:0000313" key="2">
    <source>
        <dbReference type="EMBL" id="GGZ67695.1"/>
    </source>
</evidence>
<feature type="chain" id="PRO_5046143878" description="DUF3465 domain-containing protein" evidence="1">
    <location>
        <begin position="20"/>
        <end position="151"/>
    </location>
</feature>
<comment type="caution">
    <text evidence="2">The sequence shown here is derived from an EMBL/GenBank/DDBJ whole genome shotgun (WGS) entry which is preliminary data.</text>
</comment>
<dbReference type="Pfam" id="PF11948">
    <property type="entry name" value="DUF3465"/>
    <property type="match status" value="1"/>
</dbReference>
<gene>
    <name evidence="2" type="ORF">GCM10008101_22450</name>
</gene>
<accession>A0ABQ3C595</accession>
<organism evidence="2 3">
    <name type="scientific">Cognatilysobacter xinjiangensis</name>
    <dbReference type="NCBI Taxonomy" id="546892"/>
    <lineage>
        <taxon>Bacteria</taxon>
        <taxon>Pseudomonadati</taxon>
        <taxon>Pseudomonadota</taxon>
        <taxon>Gammaproteobacteria</taxon>
        <taxon>Lysobacterales</taxon>
        <taxon>Lysobacteraceae</taxon>
        <taxon>Cognatilysobacter</taxon>
    </lineage>
</organism>
<sequence>MRRPAYPIAVLVVALATFAACRRDAPAPAETGLATPVVAPVVDTALVRAIREQARDVDVQGRGRVSKLLPDDNDGSRHQRFVLRLDDGGTVLVAHNIDVAPRIAGLAIGDEVEFRGEYVWNAKGGVVHWTHRDPRGAHVGGWLRHAGRAYD</sequence>
<dbReference type="Proteomes" id="UP000643403">
    <property type="component" value="Unassembled WGS sequence"/>
</dbReference>
<keyword evidence="1" id="KW-0732">Signal</keyword>
<feature type="signal peptide" evidence="1">
    <location>
        <begin position="1"/>
        <end position="19"/>
    </location>
</feature>
<evidence type="ECO:0000256" key="1">
    <source>
        <dbReference type="SAM" id="SignalP"/>
    </source>
</evidence>
<dbReference type="InterPro" id="IPR021856">
    <property type="entry name" value="DUF3465"/>
</dbReference>
<dbReference type="EMBL" id="BMXY01000003">
    <property type="protein sequence ID" value="GGZ67695.1"/>
    <property type="molecule type" value="Genomic_DNA"/>
</dbReference>